<gene>
    <name evidence="1" type="ORF">NQ314_008356</name>
</gene>
<evidence type="ECO:0000313" key="1">
    <source>
        <dbReference type="EMBL" id="KAJ8948773.1"/>
    </source>
</evidence>
<comment type="caution">
    <text evidence="1">The sequence shown here is derived from an EMBL/GenBank/DDBJ whole genome shotgun (WGS) entry which is preliminary data.</text>
</comment>
<evidence type="ECO:0000313" key="2">
    <source>
        <dbReference type="Proteomes" id="UP001162156"/>
    </source>
</evidence>
<dbReference type="Proteomes" id="UP001162156">
    <property type="component" value="Unassembled WGS sequence"/>
</dbReference>
<reference evidence="1" key="1">
    <citation type="journal article" date="2023" name="Insect Mol. Biol.">
        <title>Genome sequencing provides insights into the evolution of gene families encoding plant cell wall-degrading enzymes in longhorned beetles.</title>
        <authorList>
            <person name="Shin N.R."/>
            <person name="Okamura Y."/>
            <person name="Kirsch R."/>
            <person name="Pauchet Y."/>
        </authorList>
    </citation>
    <scope>NUCLEOTIDE SEQUENCE</scope>
    <source>
        <strain evidence="1">RBIC_L_NR</strain>
    </source>
</reference>
<accession>A0AAV8YBF0</accession>
<protein>
    <submittedName>
        <fullName evidence="1">Uncharacterized protein</fullName>
    </submittedName>
</protein>
<dbReference type="EMBL" id="JANEYF010002275">
    <property type="protein sequence ID" value="KAJ8948773.1"/>
    <property type="molecule type" value="Genomic_DNA"/>
</dbReference>
<dbReference type="AlphaFoldDB" id="A0AAV8YBF0"/>
<name>A0AAV8YBF0_9CUCU</name>
<sequence>MRKTLPDVCTTSKYSDFSSKDVDSTDVISCMAESNCSITHTLAGETIPITIKNYNSIAPLSFSNLPISKYGTMHHKEVLCIKIFLAFLN</sequence>
<organism evidence="1 2">
    <name type="scientific">Rhamnusium bicolor</name>
    <dbReference type="NCBI Taxonomy" id="1586634"/>
    <lineage>
        <taxon>Eukaryota</taxon>
        <taxon>Metazoa</taxon>
        <taxon>Ecdysozoa</taxon>
        <taxon>Arthropoda</taxon>
        <taxon>Hexapoda</taxon>
        <taxon>Insecta</taxon>
        <taxon>Pterygota</taxon>
        <taxon>Neoptera</taxon>
        <taxon>Endopterygota</taxon>
        <taxon>Coleoptera</taxon>
        <taxon>Polyphaga</taxon>
        <taxon>Cucujiformia</taxon>
        <taxon>Chrysomeloidea</taxon>
        <taxon>Cerambycidae</taxon>
        <taxon>Lepturinae</taxon>
        <taxon>Rhagiini</taxon>
        <taxon>Rhamnusium</taxon>
    </lineage>
</organism>
<keyword evidence="2" id="KW-1185">Reference proteome</keyword>
<proteinExistence type="predicted"/>